<name>A0A841BVQ3_9ACTN</name>
<sequence>MTTEDDRPSDTGLADPPVAAPGRPTAVRLGVWSDGRPTVGLVTPSALYVALPGIGLGQTGREAWHRIASPQAAGSRDLALAIGPSRGTIAWSDTGGVRAVGMTRTPGGAAGLALDEPRTIVPAVGTDQPRYPLVALDADGVTLDLVWTSDRRTLRRGVIRQWQPEVTVSDLAGLCERGERLRSLDVALATDRSAWLMVLTDRGRVLLSHWNLMIDDLSAWVVVESPVDLAAAAIVQLAAGPTIIAGTPAGHLISVDAPSAHAGRGEWRSVDRPVEVPTAPVRSLAAASAGDVAWLAVVEEHATWLARLDRMDEIATVGQRRELWLGA</sequence>
<protein>
    <submittedName>
        <fullName evidence="2">Uncharacterized protein</fullName>
    </submittedName>
</protein>
<comment type="caution">
    <text evidence="2">The sequence shown here is derived from an EMBL/GenBank/DDBJ whole genome shotgun (WGS) entry which is preliminary data.</text>
</comment>
<evidence type="ECO:0000313" key="3">
    <source>
        <dbReference type="Proteomes" id="UP000587527"/>
    </source>
</evidence>
<reference evidence="2 3" key="1">
    <citation type="submission" date="2020-08" db="EMBL/GenBank/DDBJ databases">
        <title>Sequencing the genomes of 1000 actinobacteria strains.</title>
        <authorList>
            <person name="Klenk H.-P."/>
        </authorList>
    </citation>
    <scope>NUCLEOTIDE SEQUENCE [LARGE SCALE GENOMIC DNA]</scope>
    <source>
        <strain evidence="2 3">DSM 45362</strain>
    </source>
</reference>
<dbReference type="Proteomes" id="UP000587527">
    <property type="component" value="Unassembled WGS sequence"/>
</dbReference>
<dbReference type="RefSeq" id="WP_184843954.1">
    <property type="nucleotide sequence ID" value="NZ_JACHMN010000003.1"/>
</dbReference>
<dbReference type="EMBL" id="JACHMN010000003">
    <property type="protein sequence ID" value="MBB5873177.1"/>
    <property type="molecule type" value="Genomic_DNA"/>
</dbReference>
<evidence type="ECO:0000256" key="1">
    <source>
        <dbReference type="SAM" id="MobiDB-lite"/>
    </source>
</evidence>
<gene>
    <name evidence="2" type="ORF">F4553_006611</name>
</gene>
<proteinExistence type="predicted"/>
<evidence type="ECO:0000313" key="2">
    <source>
        <dbReference type="EMBL" id="MBB5873177.1"/>
    </source>
</evidence>
<feature type="region of interest" description="Disordered" evidence="1">
    <location>
        <begin position="1"/>
        <end position="24"/>
    </location>
</feature>
<organism evidence="2 3">
    <name type="scientific">Allocatelliglobosispora scoriae</name>
    <dbReference type="NCBI Taxonomy" id="643052"/>
    <lineage>
        <taxon>Bacteria</taxon>
        <taxon>Bacillati</taxon>
        <taxon>Actinomycetota</taxon>
        <taxon>Actinomycetes</taxon>
        <taxon>Micromonosporales</taxon>
        <taxon>Micromonosporaceae</taxon>
        <taxon>Allocatelliglobosispora</taxon>
    </lineage>
</organism>
<keyword evidence="3" id="KW-1185">Reference proteome</keyword>
<dbReference type="AlphaFoldDB" id="A0A841BVQ3"/>
<accession>A0A841BVQ3</accession>